<dbReference type="AlphaFoldDB" id="A0A0L0CDF0"/>
<reference evidence="2 3" key="1">
    <citation type="journal article" date="2015" name="Nat. Commun.">
        <title>Lucilia cuprina genome unlocks parasitic fly biology to underpin future interventions.</title>
        <authorList>
            <person name="Anstead C.A."/>
            <person name="Korhonen P.K."/>
            <person name="Young N.D."/>
            <person name="Hall R.S."/>
            <person name="Jex A.R."/>
            <person name="Murali S.C."/>
            <person name="Hughes D.S."/>
            <person name="Lee S.F."/>
            <person name="Perry T."/>
            <person name="Stroehlein A.J."/>
            <person name="Ansell B.R."/>
            <person name="Breugelmans B."/>
            <person name="Hofmann A."/>
            <person name="Qu J."/>
            <person name="Dugan S."/>
            <person name="Lee S.L."/>
            <person name="Chao H."/>
            <person name="Dinh H."/>
            <person name="Han Y."/>
            <person name="Doddapaneni H.V."/>
            <person name="Worley K.C."/>
            <person name="Muzny D.M."/>
            <person name="Ioannidis P."/>
            <person name="Waterhouse R.M."/>
            <person name="Zdobnov E.M."/>
            <person name="James P.J."/>
            <person name="Bagnall N.H."/>
            <person name="Kotze A.C."/>
            <person name="Gibbs R.A."/>
            <person name="Richards S."/>
            <person name="Batterham P."/>
            <person name="Gasser R.B."/>
        </authorList>
    </citation>
    <scope>NUCLEOTIDE SEQUENCE [LARGE SCALE GENOMIC DNA]</scope>
    <source>
        <strain evidence="2 3">LS</strain>
        <tissue evidence="2">Full body</tissue>
    </source>
</reference>
<keyword evidence="1" id="KW-0812">Transmembrane</keyword>
<organism evidence="2 3">
    <name type="scientific">Lucilia cuprina</name>
    <name type="common">Green bottle fly</name>
    <name type="synonym">Australian sheep blowfly</name>
    <dbReference type="NCBI Taxonomy" id="7375"/>
    <lineage>
        <taxon>Eukaryota</taxon>
        <taxon>Metazoa</taxon>
        <taxon>Ecdysozoa</taxon>
        <taxon>Arthropoda</taxon>
        <taxon>Hexapoda</taxon>
        <taxon>Insecta</taxon>
        <taxon>Pterygota</taxon>
        <taxon>Neoptera</taxon>
        <taxon>Endopterygota</taxon>
        <taxon>Diptera</taxon>
        <taxon>Brachycera</taxon>
        <taxon>Muscomorpha</taxon>
        <taxon>Oestroidea</taxon>
        <taxon>Calliphoridae</taxon>
        <taxon>Luciliinae</taxon>
        <taxon>Lucilia</taxon>
    </lineage>
</organism>
<dbReference type="Proteomes" id="UP000037069">
    <property type="component" value="Unassembled WGS sequence"/>
</dbReference>
<evidence type="ECO:0000313" key="3">
    <source>
        <dbReference type="Proteomes" id="UP000037069"/>
    </source>
</evidence>
<keyword evidence="1" id="KW-0472">Membrane</keyword>
<evidence type="ECO:0000256" key="1">
    <source>
        <dbReference type="SAM" id="Phobius"/>
    </source>
</evidence>
<gene>
    <name evidence="2" type="ORF">FF38_14518</name>
</gene>
<accession>A0A0L0CDF0</accession>
<proteinExistence type="predicted"/>
<feature type="transmembrane region" description="Helical" evidence="1">
    <location>
        <begin position="49"/>
        <end position="69"/>
    </location>
</feature>
<comment type="caution">
    <text evidence="2">The sequence shown here is derived from an EMBL/GenBank/DDBJ whole genome shotgun (WGS) entry which is preliminary data.</text>
</comment>
<feature type="transmembrane region" description="Helical" evidence="1">
    <location>
        <begin position="81"/>
        <end position="99"/>
    </location>
</feature>
<evidence type="ECO:0000313" key="2">
    <source>
        <dbReference type="EMBL" id="KNC30247.1"/>
    </source>
</evidence>
<keyword evidence="3" id="KW-1185">Reference proteome</keyword>
<dbReference type="EMBL" id="JRES01000557">
    <property type="protein sequence ID" value="KNC30247.1"/>
    <property type="molecule type" value="Genomic_DNA"/>
</dbReference>
<sequence>MQAAFKNFPYNSPISAGSNFSISLGAFHSRLFSFIESAHPVFKAVPVLFFHHTSLIYAISPSGLLFIFFSSGNWSGEQFRNLTLCRFFGVHVVALLGTWENNSTTKSLFIAYIESYSNEQYEDCYHLFDKYLDQNHSNFCCCILTTSAVYMEYEA</sequence>
<protein>
    <submittedName>
        <fullName evidence="2">Uncharacterized protein</fullName>
    </submittedName>
</protein>
<keyword evidence="1" id="KW-1133">Transmembrane helix</keyword>
<name>A0A0L0CDF0_LUCCU</name>